<dbReference type="Pfam" id="PF02458">
    <property type="entry name" value="Transferase"/>
    <property type="match status" value="1"/>
</dbReference>
<accession>A0A9P5YF22</accession>
<dbReference type="InterPro" id="IPR050317">
    <property type="entry name" value="Plant_Fungal_Acyltransferase"/>
</dbReference>
<dbReference type="Proteomes" id="UP000807353">
    <property type="component" value="Unassembled WGS sequence"/>
</dbReference>
<dbReference type="AlphaFoldDB" id="A0A9P5YF22"/>
<keyword evidence="1 2" id="KW-0808">Transferase</keyword>
<evidence type="ECO:0000313" key="3">
    <source>
        <dbReference type="Proteomes" id="UP000807353"/>
    </source>
</evidence>
<dbReference type="InterPro" id="IPR023213">
    <property type="entry name" value="CAT-like_dom_sf"/>
</dbReference>
<organism evidence="2 3">
    <name type="scientific">Collybia nuda</name>
    <dbReference type="NCBI Taxonomy" id="64659"/>
    <lineage>
        <taxon>Eukaryota</taxon>
        <taxon>Fungi</taxon>
        <taxon>Dikarya</taxon>
        <taxon>Basidiomycota</taxon>
        <taxon>Agaricomycotina</taxon>
        <taxon>Agaricomycetes</taxon>
        <taxon>Agaricomycetidae</taxon>
        <taxon>Agaricales</taxon>
        <taxon>Tricholomatineae</taxon>
        <taxon>Clitocybaceae</taxon>
        <taxon>Collybia</taxon>
    </lineage>
</organism>
<gene>
    <name evidence="2" type="ORF">BDZ94DRAFT_1248812</name>
</gene>
<protein>
    <submittedName>
        <fullName evidence="2">Transferase</fullName>
    </submittedName>
</protein>
<reference evidence="2" key="1">
    <citation type="submission" date="2020-11" db="EMBL/GenBank/DDBJ databases">
        <authorList>
            <consortium name="DOE Joint Genome Institute"/>
            <person name="Ahrendt S."/>
            <person name="Riley R."/>
            <person name="Andreopoulos W."/>
            <person name="Labutti K."/>
            <person name="Pangilinan J."/>
            <person name="Ruiz-Duenas F.J."/>
            <person name="Barrasa J.M."/>
            <person name="Sanchez-Garcia M."/>
            <person name="Camarero S."/>
            <person name="Miyauchi S."/>
            <person name="Serrano A."/>
            <person name="Linde D."/>
            <person name="Babiker R."/>
            <person name="Drula E."/>
            <person name="Ayuso-Fernandez I."/>
            <person name="Pacheco R."/>
            <person name="Padilla G."/>
            <person name="Ferreira P."/>
            <person name="Barriuso J."/>
            <person name="Kellner H."/>
            <person name="Castanera R."/>
            <person name="Alfaro M."/>
            <person name="Ramirez L."/>
            <person name="Pisabarro A.G."/>
            <person name="Kuo A."/>
            <person name="Tritt A."/>
            <person name="Lipzen A."/>
            <person name="He G."/>
            <person name="Yan M."/>
            <person name="Ng V."/>
            <person name="Cullen D."/>
            <person name="Martin F."/>
            <person name="Rosso M.-N."/>
            <person name="Henrissat B."/>
            <person name="Hibbett D."/>
            <person name="Martinez A.T."/>
            <person name="Grigoriev I.V."/>
        </authorList>
    </citation>
    <scope>NUCLEOTIDE SEQUENCE</scope>
    <source>
        <strain evidence="2">CBS 247.69</strain>
    </source>
</reference>
<sequence length="472" mass="51599">MPQDLTTDTQIQIYTIFPTNKYNRPPPPSEVPLHGLDLLAAPIQIRNHRFYHPPTPTGKYDSLFFKKLKDSLAEALELYPAVAGTIKANEKGEAILAMGVNDRLGTPYTMEVNDIAFSGDNETLTPRHEQILPPISPTLAVKVTRFSCGTIAIATSLNHQVADLRGFLDFLETWAQLVRGDPVDLTLIPDDWSRTPGRFFPDYYKKSSKPPPPPGFAILADPATGPSPYLLAPSEASRWTLSKKDIERLKQDFSPSGGSNSKQWVSSGDAIAALLSGAITRAREDAKVTRLEGRSSVSSEIEIIAAAADGRERAPLGDMQGKYYGNFNPLFCTTVSRSDLLSPSNESSSRVALAIRNALTNQLSPQALADKISFFEAEQNSKPPGRIVWNADIILTNWSRFYLQGPKFDLGWGQPFGATAGSGGPYPPGYVVMMQDKRSEDIQFLVAIEKEGAAGLKDDPLLTKYAKIASVL</sequence>
<evidence type="ECO:0000256" key="1">
    <source>
        <dbReference type="ARBA" id="ARBA00022679"/>
    </source>
</evidence>
<dbReference type="GO" id="GO:0016747">
    <property type="term" value="F:acyltransferase activity, transferring groups other than amino-acyl groups"/>
    <property type="evidence" value="ECO:0007669"/>
    <property type="project" value="TreeGrafter"/>
</dbReference>
<name>A0A9P5YF22_9AGAR</name>
<dbReference type="EMBL" id="MU150236">
    <property type="protein sequence ID" value="KAF9467697.1"/>
    <property type="molecule type" value="Genomic_DNA"/>
</dbReference>
<proteinExistence type="predicted"/>
<keyword evidence="3" id="KW-1185">Reference proteome</keyword>
<dbReference type="PANTHER" id="PTHR31642:SF310">
    <property type="entry name" value="FATTY ALCOHOL:CAFFEOYL-COA ACYLTRANSFERASE"/>
    <property type="match status" value="1"/>
</dbReference>
<comment type="caution">
    <text evidence="2">The sequence shown here is derived from an EMBL/GenBank/DDBJ whole genome shotgun (WGS) entry which is preliminary data.</text>
</comment>
<evidence type="ECO:0000313" key="2">
    <source>
        <dbReference type="EMBL" id="KAF9467697.1"/>
    </source>
</evidence>
<dbReference type="OrthoDB" id="1862401at2759"/>
<dbReference type="PANTHER" id="PTHR31642">
    <property type="entry name" value="TRICHOTHECENE 3-O-ACETYLTRANSFERASE"/>
    <property type="match status" value="1"/>
</dbReference>
<dbReference type="Gene3D" id="3.30.559.10">
    <property type="entry name" value="Chloramphenicol acetyltransferase-like domain"/>
    <property type="match status" value="2"/>
</dbReference>